<accession>A0A9I9DJW2</accession>
<feature type="region of interest" description="Disordered" evidence="1">
    <location>
        <begin position="1"/>
        <end position="42"/>
    </location>
</feature>
<feature type="compositionally biased region" description="Polar residues" evidence="1">
    <location>
        <begin position="29"/>
        <end position="38"/>
    </location>
</feature>
<name>A0A9I9DJW2_CUCME</name>
<dbReference type="EnsemblPlants" id="MELO3C019068.2.1">
    <property type="protein sequence ID" value="MELO3C019068.2.1"/>
    <property type="gene ID" value="MELO3C019068.2"/>
</dbReference>
<protein>
    <submittedName>
        <fullName evidence="2">Uncharacterized protein</fullName>
    </submittedName>
</protein>
<organism evidence="2">
    <name type="scientific">Cucumis melo</name>
    <name type="common">Muskmelon</name>
    <dbReference type="NCBI Taxonomy" id="3656"/>
    <lineage>
        <taxon>Eukaryota</taxon>
        <taxon>Viridiplantae</taxon>
        <taxon>Streptophyta</taxon>
        <taxon>Embryophyta</taxon>
        <taxon>Tracheophyta</taxon>
        <taxon>Spermatophyta</taxon>
        <taxon>Magnoliopsida</taxon>
        <taxon>eudicotyledons</taxon>
        <taxon>Gunneridae</taxon>
        <taxon>Pentapetalae</taxon>
        <taxon>rosids</taxon>
        <taxon>fabids</taxon>
        <taxon>Cucurbitales</taxon>
        <taxon>Cucurbitaceae</taxon>
        <taxon>Benincaseae</taxon>
        <taxon>Cucumis</taxon>
    </lineage>
</organism>
<dbReference type="Gramene" id="MELO3C019068.2.1">
    <property type="protein sequence ID" value="MELO3C019068.2.1"/>
    <property type="gene ID" value="MELO3C019068.2"/>
</dbReference>
<evidence type="ECO:0000256" key="1">
    <source>
        <dbReference type="SAM" id="MobiDB-lite"/>
    </source>
</evidence>
<evidence type="ECO:0000313" key="2">
    <source>
        <dbReference type="EnsemblPlants" id="MELO3C019068.2.1"/>
    </source>
</evidence>
<proteinExistence type="predicted"/>
<sequence>MMKRGTKSTAVGGGGSGGEAQAAEEDTLSKPTKSPSNTRNRRHRPLFCPAIYSWIVAAPAWKRVVL</sequence>
<reference evidence="2" key="1">
    <citation type="submission" date="2023-03" db="UniProtKB">
        <authorList>
            <consortium name="EnsemblPlants"/>
        </authorList>
    </citation>
    <scope>IDENTIFICATION</scope>
</reference>
<dbReference type="AlphaFoldDB" id="A0A9I9DJW2"/>